<evidence type="ECO:0000256" key="4">
    <source>
        <dbReference type="SAM" id="MobiDB-lite"/>
    </source>
</evidence>
<dbReference type="AlphaFoldDB" id="A0AAD6PF19"/>
<feature type="compositionally biased region" description="Basic residues" evidence="4">
    <location>
        <begin position="614"/>
        <end position="626"/>
    </location>
</feature>
<dbReference type="GO" id="GO:0030690">
    <property type="term" value="C:Noc1p-Noc2p complex"/>
    <property type="evidence" value="ECO:0007669"/>
    <property type="project" value="TreeGrafter"/>
</dbReference>
<reference evidence="5 6" key="1">
    <citation type="journal article" date="2023" name="Int. J. Mol. Sci.">
        <title>De Novo Assembly and Annotation of 11 Diverse Shrub Willow (Salix) Genomes Reveals Novel Gene Organization in Sex-Linked Regions.</title>
        <authorList>
            <person name="Hyden B."/>
            <person name="Feng K."/>
            <person name="Yates T.B."/>
            <person name="Jawdy S."/>
            <person name="Cereghino C."/>
            <person name="Smart L.B."/>
            <person name="Muchero W."/>
        </authorList>
    </citation>
    <scope>NUCLEOTIDE SEQUENCE [LARGE SCALE GENOMIC DNA]</scope>
    <source>
        <tissue evidence="5">Shoot tip</tissue>
    </source>
</reference>
<protein>
    <recommendedName>
        <fullName evidence="7">Nucleolar complex protein 2 homolog</fullName>
    </recommendedName>
</protein>
<dbReference type="GO" id="GO:0005730">
    <property type="term" value="C:nucleolus"/>
    <property type="evidence" value="ECO:0007669"/>
    <property type="project" value="TreeGrafter"/>
</dbReference>
<dbReference type="Pfam" id="PF03715">
    <property type="entry name" value="Noc2"/>
    <property type="match status" value="1"/>
</dbReference>
<dbReference type="GO" id="GO:0030691">
    <property type="term" value="C:Noc2p-Noc3p complex"/>
    <property type="evidence" value="ECO:0007669"/>
    <property type="project" value="TreeGrafter"/>
</dbReference>
<feature type="compositionally biased region" description="Basic and acidic residues" evidence="4">
    <location>
        <begin position="1"/>
        <end position="15"/>
    </location>
</feature>
<gene>
    <name evidence="5" type="ORF">OIU84_023422</name>
</gene>
<feature type="compositionally biased region" description="Acidic residues" evidence="4">
    <location>
        <begin position="632"/>
        <end position="661"/>
    </location>
</feature>
<name>A0AAD6PF19_9ROSI</name>
<sequence>MEVEYPVRDLEHVPSDEEDVDEEEKGSRRKSKKSGKVVAKEHKDQLQRLKEKDPDFFKYLEEHDKELLEFDDEDFEEDGDTDVEDADMLVDEEIRDHDIAKKKEKPSDNVITTAMVESWCNSVRENGKISAVRSLLKAFRIACHYGDDGGGDASAKYTIMSSSVFNKVMLIVLTEMDGILRNVLGLPAYGGKKETVDDLLHTKKWMNYHHLAKSYLGNALYVLNQMTDTQMISFTLRRLKFSSVLLVAFPALLRKYIKVALHFWSTGRRCPPFVKLQYIQFRANCVIELLGVDLPTAYQHAFVFIRQLAMILRDAITMKTKDSFRKVYEWKFMNCLELWTGAICTYSSEADLRPLAYPLTQIISGVARLVPTARYIPLRLRCVRMLNRIAASTGTFIPVSMLLLDMLEMKELDRPPTGGVGKAIDLRNELKVNKSTLKTRAFQEACVFSVVEEIAEHLAQWSYSVAFFELSFIPAGRLRSFCKTTKIERFRKQMRELIRSIEANSRFTNEKRMSVAFLPNDPAAASFLEEEKKSGVSPLSQYVTTMREIARQRIDSLTESSVLVGEHSSVFRKKMPESDEDDDDAVNEKGAVVFSSSWLPGVTEILNKIIMAKPSKKEKKKKKRKAEHQEELASDEDVVEDLILSSDDDGSVDDSSSDEDEIPKPPPSNPQSNKQERPTNLSKKKSLQKKSKTNSSASDYSSKGNVDNAKPSPKQHRKKQNAPAKSSKKDLPSHAKKSKKRKISN</sequence>
<dbReference type="InterPro" id="IPR005343">
    <property type="entry name" value="Noc2"/>
</dbReference>
<dbReference type="PANTHER" id="PTHR12687:SF4">
    <property type="entry name" value="NUCLEOLAR COMPLEX PROTEIN 2 HOMOLOG"/>
    <property type="match status" value="1"/>
</dbReference>
<evidence type="ECO:0008006" key="7">
    <source>
        <dbReference type="Google" id="ProtNLM"/>
    </source>
</evidence>
<evidence type="ECO:0000256" key="1">
    <source>
        <dbReference type="ARBA" id="ARBA00004123"/>
    </source>
</evidence>
<comment type="similarity">
    <text evidence="2">Belongs to the NOC2 family.</text>
</comment>
<dbReference type="PANTHER" id="PTHR12687">
    <property type="entry name" value="NUCLEOLAR COMPLEX 2 AND RAD4-RELATED"/>
    <property type="match status" value="1"/>
</dbReference>
<evidence type="ECO:0000256" key="2">
    <source>
        <dbReference type="ARBA" id="ARBA00005907"/>
    </source>
</evidence>
<feature type="compositionally biased region" description="Basic residues" evidence="4">
    <location>
        <begin position="734"/>
        <end position="745"/>
    </location>
</feature>
<evidence type="ECO:0000313" key="6">
    <source>
        <dbReference type="Proteomes" id="UP001162972"/>
    </source>
</evidence>
<keyword evidence="6" id="KW-1185">Reference proteome</keyword>
<organism evidence="5 6">
    <name type="scientific">Salix udensis</name>
    <dbReference type="NCBI Taxonomy" id="889485"/>
    <lineage>
        <taxon>Eukaryota</taxon>
        <taxon>Viridiplantae</taxon>
        <taxon>Streptophyta</taxon>
        <taxon>Embryophyta</taxon>
        <taxon>Tracheophyta</taxon>
        <taxon>Spermatophyta</taxon>
        <taxon>Magnoliopsida</taxon>
        <taxon>eudicotyledons</taxon>
        <taxon>Gunneridae</taxon>
        <taxon>Pentapetalae</taxon>
        <taxon>rosids</taxon>
        <taxon>fabids</taxon>
        <taxon>Malpighiales</taxon>
        <taxon>Salicaceae</taxon>
        <taxon>Saliceae</taxon>
        <taxon>Salix</taxon>
    </lineage>
</organism>
<feature type="region of interest" description="Disordered" evidence="4">
    <location>
        <begin position="614"/>
        <end position="745"/>
    </location>
</feature>
<evidence type="ECO:0000313" key="5">
    <source>
        <dbReference type="EMBL" id="KAJ6428007.1"/>
    </source>
</evidence>
<keyword evidence="3" id="KW-0539">Nucleus</keyword>
<dbReference type="Proteomes" id="UP001162972">
    <property type="component" value="Chromosome 1"/>
</dbReference>
<feature type="compositionally biased region" description="Basic residues" evidence="4">
    <location>
        <begin position="682"/>
        <end position="692"/>
    </location>
</feature>
<dbReference type="GO" id="GO:0042273">
    <property type="term" value="P:ribosomal large subunit biogenesis"/>
    <property type="evidence" value="ECO:0007669"/>
    <property type="project" value="TreeGrafter"/>
</dbReference>
<dbReference type="EMBL" id="JAPFFJ010000005">
    <property type="protein sequence ID" value="KAJ6428007.1"/>
    <property type="molecule type" value="Genomic_DNA"/>
</dbReference>
<feature type="region of interest" description="Disordered" evidence="4">
    <location>
        <begin position="1"/>
        <end position="45"/>
    </location>
</feature>
<dbReference type="GO" id="GO:0005654">
    <property type="term" value="C:nucleoplasm"/>
    <property type="evidence" value="ECO:0007669"/>
    <property type="project" value="TreeGrafter"/>
</dbReference>
<evidence type="ECO:0000256" key="3">
    <source>
        <dbReference type="ARBA" id="ARBA00023242"/>
    </source>
</evidence>
<accession>A0AAD6PF19</accession>
<comment type="subcellular location">
    <subcellularLocation>
        <location evidence="1">Nucleus</location>
    </subcellularLocation>
</comment>
<proteinExistence type="inferred from homology"/>
<comment type="caution">
    <text evidence="5">The sequence shown here is derived from an EMBL/GenBank/DDBJ whole genome shotgun (WGS) entry which is preliminary data.</text>
</comment>